<reference evidence="2 3" key="1">
    <citation type="submission" date="2018-08" db="EMBL/GenBank/DDBJ databases">
        <title>Recombination of ecologically and evolutionarily significant loci maintains genetic cohesion in the Pseudomonas syringae species complex.</title>
        <authorList>
            <person name="Dillon M."/>
            <person name="Thakur S."/>
            <person name="Almeida R.N.D."/>
            <person name="Weir B.S."/>
            <person name="Guttman D.S."/>
        </authorList>
    </citation>
    <scope>NUCLEOTIDE SEQUENCE [LARGE SCALE GENOMIC DNA]</scope>
    <source>
        <strain evidence="2 3">ICMP 11899</strain>
    </source>
</reference>
<dbReference type="Pfam" id="PF00702">
    <property type="entry name" value="Hydrolase"/>
    <property type="match status" value="1"/>
</dbReference>
<dbReference type="GO" id="GO:0016787">
    <property type="term" value="F:hydrolase activity"/>
    <property type="evidence" value="ECO:0007669"/>
    <property type="project" value="UniProtKB-KW"/>
</dbReference>
<evidence type="ECO:0000313" key="3">
    <source>
        <dbReference type="Proteomes" id="UP000270795"/>
    </source>
</evidence>
<dbReference type="PANTHER" id="PTHR43316:SF3">
    <property type="entry name" value="HALOACID DEHALOGENASE, TYPE II (AFU_ORTHOLOGUE AFUA_2G07750)-RELATED"/>
    <property type="match status" value="1"/>
</dbReference>
<dbReference type="SFLD" id="SFLDS00003">
    <property type="entry name" value="Haloacid_Dehalogenase"/>
    <property type="match status" value="1"/>
</dbReference>
<dbReference type="InterPro" id="IPR006439">
    <property type="entry name" value="HAD-SF_hydro_IA"/>
</dbReference>
<evidence type="ECO:0000313" key="2">
    <source>
        <dbReference type="EMBL" id="RMV14981.1"/>
    </source>
</evidence>
<dbReference type="Proteomes" id="UP000270795">
    <property type="component" value="Unassembled WGS sequence"/>
</dbReference>
<dbReference type="AlphaFoldDB" id="A0A3M6A6Q8"/>
<gene>
    <name evidence="2" type="ORF">ALP17_102638</name>
</gene>
<accession>A0A3M6A6Q8</accession>
<organism evidence="2 3">
    <name type="scientific">Pseudomonas savastanoi</name>
    <name type="common">Pseudomonas syringae pv. savastanoi</name>
    <dbReference type="NCBI Taxonomy" id="29438"/>
    <lineage>
        <taxon>Bacteria</taxon>
        <taxon>Pseudomonadati</taxon>
        <taxon>Pseudomonadota</taxon>
        <taxon>Gammaproteobacteria</taxon>
        <taxon>Pseudomonadales</taxon>
        <taxon>Pseudomonadaceae</taxon>
        <taxon>Pseudomonas</taxon>
    </lineage>
</organism>
<dbReference type="Gene3D" id="3.40.50.1000">
    <property type="entry name" value="HAD superfamily/HAD-like"/>
    <property type="match status" value="1"/>
</dbReference>
<dbReference type="InterPro" id="IPR023214">
    <property type="entry name" value="HAD_sf"/>
</dbReference>
<sequence>MFRCLRVLLADIRAGQIGLRWYVRLLAMNQLFQQVSSTTRTGDFMISAVVFDAFGTLLNLESKRHPFRHLLKEGIAAGRRASPDDVRVLMSNPWSLRDAADHLGISVSSTRLQALQDELDSEVASIRPFADGVEAVALLRAEGVRVGICSNLSEPYGAAVLQAFPDLDGYAFSYQVGAMKPDALIYQSICNALQVTPGHLFGDQHDQIAMVGDSLKCDQDGPRAVGMLGFHLDRSGRGPVRDLVQFAHLIIESRRKHLL</sequence>
<dbReference type="SFLD" id="SFLDG01129">
    <property type="entry name" value="C1.5:_HAD__Beta-PGM__Phosphata"/>
    <property type="match status" value="1"/>
</dbReference>
<dbReference type="InterPro" id="IPR051540">
    <property type="entry name" value="S-2-haloacid_dehalogenase"/>
</dbReference>
<name>A0A3M6A6Q8_PSESS</name>
<dbReference type="PANTHER" id="PTHR43316">
    <property type="entry name" value="HYDROLASE, HALOACID DELAHOGENASE-RELATED"/>
    <property type="match status" value="1"/>
</dbReference>
<dbReference type="EMBL" id="RBUM01000264">
    <property type="protein sequence ID" value="RMV14981.1"/>
    <property type="molecule type" value="Genomic_DNA"/>
</dbReference>
<evidence type="ECO:0000256" key="1">
    <source>
        <dbReference type="ARBA" id="ARBA00022801"/>
    </source>
</evidence>
<dbReference type="NCBIfam" id="TIGR01549">
    <property type="entry name" value="HAD-SF-IA-v1"/>
    <property type="match status" value="1"/>
</dbReference>
<evidence type="ECO:0008006" key="4">
    <source>
        <dbReference type="Google" id="ProtNLM"/>
    </source>
</evidence>
<keyword evidence="1" id="KW-0378">Hydrolase</keyword>
<comment type="caution">
    <text evidence="2">The sequence shown here is derived from an EMBL/GenBank/DDBJ whole genome shotgun (WGS) entry which is preliminary data.</text>
</comment>
<proteinExistence type="predicted"/>
<protein>
    <recommendedName>
        <fullName evidence="4">Haloacid dehalogenase-like family hydrolase</fullName>
    </recommendedName>
</protein>
<dbReference type="InterPro" id="IPR036412">
    <property type="entry name" value="HAD-like_sf"/>
</dbReference>
<dbReference type="SUPFAM" id="SSF56784">
    <property type="entry name" value="HAD-like"/>
    <property type="match status" value="1"/>
</dbReference>